<feature type="region of interest" description="Disordered" evidence="1">
    <location>
        <begin position="1"/>
        <end position="28"/>
    </location>
</feature>
<feature type="compositionally biased region" description="Polar residues" evidence="1">
    <location>
        <begin position="1"/>
        <end position="10"/>
    </location>
</feature>
<reference evidence="2" key="2">
    <citation type="journal article" date="2023" name="Int. J. Mol. Sci.">
        <title>De Novo Assembly and Annotation of 11 Diverse Shrub Willow (Salix) Genomes Reveals Novel Gene Organization in Sex-Linked Regions.</title>
        <authorList>
            <person name="Hyden B."/>
            <person name="Feng K."/>
            <person name="Yates T.B."/>
            <person name="Jawdy S."/>
            <person name="Cereghino C."/>
            <person name="Smart L.B."/>
            <person name="Muchero W."/>
        </authorList>
    </citation>
    <scope>NUCLEOTIDE SEQUENCE [LARGE SCALE GENOMIC DNA]</scope>
    <source>
        <tissue evidence="2">Shoot tip</tissue>
    </source>
</reference>
<dbReference type="EMBL" id="JAPFFL010000004">
    <property type="protein sequence ID" value="KAJ6730438.1"/>
    <property type="molecule type" value="Genomic_DNA"/>
</dbReference>
<comment type="caution">
    <text evidence="2">The sequence shown here is derived from an EMBL/GenBank/DDBJ whole genome shotgun (WGS) entry which is preliminary data.</text>
</comment>
<evidence type="ECO:0000256" key="1">
    <source>
        <dbReference type="SAM" id="MobiDB-lite"/>
    </source>
</evidence>
<evidence type="ECO:0000313" key="3">
    <source>
        <dbReference type="Proteomes" id="UP001151529"/>
    </source>
</evidence>
<reference evidence="2" key="1">
    <citation type="submission" date="2022-11" db="EMBL/GenBank/DDBJ databases">
        <authorList>
            <person name="Hyden B.L."/>
            <person name="Feng K."/>
            <person name="Yates T."/>
            <person name="Jawdy S."/>
            <person name="Smart L.B."/>
            <person name="Muchero W."/>
        </authorList>
    </citation>
    <scope>NUCLEOTIDE SEQUENCE</scope>
    <source>
        <tissue evidence="2">Shoot tip</tissue>
    </source>
</reference>
<protein>
    <submittedName>
        <fullName evidence="2">Uncharacterized protein</fullName>
    </submittedName>
</protein>
<evidence type="ECO:0000313" key="2">
    <source>
        <dbReference type="EMBL" id="KAJ6730438.1"/>
    </source>
</evidence>
<accession>A0A9Q0ZDL5</accession>
<proteinExistence type="predicted"/>
<organism evidence="2 3">
    <name type="scientific">Salix viminalis</name>
    <name type="common">Common osier</name>
    <name type="synonym">Basket willow</name>
    <dbReference type="NCBI Taxonomy" id="40686"/>
    <lineage>
        <taxon>Eukaryota</taxon>
        <taxon>Viridiplantae</taxon>
        <taxon>Streptophyta</taxon>
        <taxon>Embryophyta</taxon>
        <taxon>Tracheophyta</taxon>
        <taxon>Spermatophyta</taxon>
        <taxon>Magnoliopsida</taxon>
        <taxon>eudicotyledons</taxon>
        <taxon>Gunneridae</taxon>
        <taxon>Pentapetalae</taxon>
        <taxon>rosids</taxon>
        <taxon>fabids</taxon>
        <taxon>Malpighiales</taxon>
        <taxon>Salicaceae</taxon>
        <taxon>Saliceae</taxon>
        <taxon>Salix</taxon>
    </lineage>
</organism>
<dbReference type="Proteomes" id="UP001151529">
    <property type="component" value="Chromosome 2"/>
</dbReference>
<sequence>MNETSLSPNDLENEVLPKTNLPDSGSSTFEHPCNALDFALAMKTKEKVSLRQTGEESIRKYQLLHKD</sequence>
<keyword evidence="3" id="KW-1185">Reference proteome</keyword>
<name>A0A9Q0ZDL5_SALVM</name>
<gene>
    <name evidence="2" type="ORF">OIU85_021252</name>
</gene>
<dbReference type="AlphaFoldDB" id="A0A9Q0ZDL5"/>